<comment type="subcellular location">
    <subcellularLocation>
        <location evidence="1">Cell membrane</location>
        <topology evidence="1">Multi-pass membrane protein</topology>
    </subcellularLocation>
</comment>
<sequence>MVLLALLPDFLLLLSGTALRRVLPVGGWQALDTLNFYLLFPALIFVSALGAPPAGADIAILAPGIWGIMLFACLLGWLVRGWGPGRFLDFAALWQTAWRFNTALAMVMVQALPAEHRALMSIAIGLAVPVANILAVGVLSRGQGLGFTKSVRLIATNPFLLASLAGLCCSLFALTLPHILMLALQKLAQAAIPLALLSIGAAMQWQALWRLGRFAAALNSIKLVLMPAAMLVVCYWLAVPSGPAMVLILFAALPTASAAHVLASVYGADRQPVATVIAQSTMLGCLTLPLWLLLLFHFYPA</sequence>
<evidence type="ECO:0000313" key="9">
    <source>
        <dbReference type="EMBL" id="EIW89520.1"/>
    </source>
</evidence>
<protein>
    <submittedName>
        <fullName evidence="9">Auxin efflux carrier family protein</fullName>
    </submittedName>
</protein>
<dbReference type="EMBL" id="AKKU01000011">
    <property type="protein sequence ID" value="EIW89520.1"/>
    <property type="molecule type" value="Genomic_DNA"/>
</dbReference>
<evidence type="ECO:0000256" key="2">
    <source>
        <dbReference type="ARBA" id="ARBA00010145"/>
    </source>
</evidence>
<keyword evidence="10" id="KW-1185">Reference proteome</keyword>
<dbReference type="PANTHER" id="PTHR36838:SF4">
    <property type="entry name" value="AUXIN EFFLUX CARRIER FAMILY PROTEIN"/>
    <property type="match status" value="1"/>
</dbReference>
<proteinExistence type="inferred from homology"/>
<dbReference type="PATRIC" id="fig|1195246.3.peg.1076"/>
<dbReference type="eggNOG" id="COG0679">
    <property type="taxonomic scope" value="Bacteria"/>
</dbReference>
<keyword evidence="6 8" id="KW-1133">Transmembrane helix</keyword>
<keyword evidence="3" id="KW-0813">Transport</keyword>
<accession>I9DTQ5</accession>
<dbReference type="InterPro" id="IPR038770">
    <property type="entry name" value="Na+/solute_symporter_sf"/>
</dbReference>
<keyword evidence="7 8" id="KW-0472">Membrane</keyword>
<feature type="transmembrane region" description="Helical" evidence="8">
    <location>
        <begin position="244"/>
        <end position="268"/>
    </location>
</feature>
<evidence type="ECO:0000256" key="8">
    <source>
        <dbReference type="SAM" id="Phobius"/>
    </source>
</evidence>
<dbReference type="AlphaFoldDB" id="I9DTQ5"/>
<feature type="transmembrane region" description="Helical" evidence="8">
    <location>
        <begin position="34"/>
        <end position="51"/>
    </location>
</feature>
<evidence type="ECO:0000256" key="5">
    <source>
        <dbReference type="ARBA" id="ARBA00022692"/>
    </source>
</evidence>
<evidence type="ECO:0000256" key="4">
    <source>
        <dbReference type="ARBA" id="ARBA00022475"/>
    </source>
</evidence>
<dbReference type="RefSeq" id="WP_008984007.1">
    <property type="nucleotide sequence ID" value="NZ_AKKU01000011.1"/>
</dbReference>
<gene>
    <name evidence="9" type="ORF">AGRI_05442</name>
</gene>
<dbReference type="PANTHER" id="PTHR36838">
    <property type="entry name" value="AUXIN EFFLUX CARRIER FAMILY PROTEIN"/>
    <property type="match status" value="1"/>
</dbReference>
<evidence type="ECO:0000256" key="3">
    <source>
        <dbReference type="ARBA" id="ARBA00022448"/>
    </source>
</evidence>
<feature type="transmembrane region" description="Helical" evidence="8">
    <location>
        <begin position="58"/>
        <end position="79"/>
    </location>
</feature>
<keyword evidence="4" id="KW-1003">Cell membrane</keyword>
<evidence type="ECO:0000256" key="6">
    <source>
        <dbReference type="ARBA" id="ARBA00022989"/>
    </source>
</evidence>
<comment type="similarity">
    <text evidence="2">Belongs to the auxin efflux carrier (TC 2.A.69) family.</text>
</comment>
<dbReference type="STRING" id="1195246.AGRI_05442"/>
<dbReference type="GO" id="GO:0005886">
    <property type="term" value="C:plasma membrane"/>
    <property type="evidence" value="ECO:0007669"/>
    <property type="project" value="UniProtKB-SubCell"/>
</dbReference>
<name>I9DTQ5_9ALTE</name>
<feature type="transmembrane region" description="Helical" evidence="8">
    <location>
        <begin position="221"/>
        <end position="238"/>
    </location>
</feature>
<organism evidence="9 10">
    <name type="scientific">Alishewanella agri BL06</name>
    <dbReference type="NCBI Taxonomy" id="1195246"/>
    <lineage>
        <taxon>Bacteria</taxon>
        <taxon>Pseudomonadati</taxon>
        <taxon>Pseudomonadota</taxon>
        <taxon>Gammaproteobacteria</taxon>
        <taxon>Alteromonadales</taxon>
        <taxon>Alteromonadaceae</taxon>
        <taxon>Alishewanella</taxon>
    </lineage>
</organism>
<dbReference type="Pfam" id="PF03547">
    <property type="entry name" value="Mem_trans"/>
    <property type="match status" value="1"/>
</dbReference>
<keyword evidence="5 8" id="KW-0812">Transmembrane</keyword>
<dbReference type="Proteomes" id="UP000035062">
    <property type="component" value="Unassembled WGS sequence"/>
</dbReference>
<dbReference type="InterPro" id="IPR004776">
    <property type="entry name" value="Mem_transp_PIN-like"/>
</dbReference>
<dbReference type="Gene3D" id="1.20.1530.20">
    <property type="match status" value="1"/>
</dbReference>
<dbReference type="GO" id="GO:0055085">
    <property type="term" value="P:transmembrane transport"/>
    <property type="evidence" value="ECO:0007669"/>
    <property type="project" value="InterPro"/>
</dbReference>
<feature type="transmembrane region" description="Helical" evidence="8">
    <location>
        <begin position="190"/>
        <end position="209"/>
    </location>
</feature>
<feature type="transmembrane region" description="Helical" evidence="8">
    <location>
        <begin position="118"/>
        <end position="139"/>
    </location>
</feature>
<feature type="transmembrane region" description="Helical" evidence="8">
    <location>
        <begin position="159"/>
        <end position="184"/>
    </location>
</feature>
<reference evidence="9 10" key="1">
    <citation type="journal article" date="2012" name="J. Bacteriol.">
        <title>Genome Sequence of Pectin-Degrading Alishewanella agri, Isolated from Landfill Soil.</title>
        <authorList>
            <person name="Kim J."/>
            <person name="Jung J."/>
            <person name="Sung J.S."/>
            <person name="Chun J."/>
            <person name="Park W."/>
        </authorList>
    </citation>
    <scope>NUCLEOTIDE SEQUENCE [LARGE SCALE GENOMIC DNA]</scope>
    <source>
        <strain evidence="9 10">BL06</strain>
    </source>
</reference>
<feature type="transmembrane region" description="Helical" evidence="8">
    <location>
        <begin position="280"/>
        <end position="299"/>
    </location>
</feature>
<comment type="caution">
    <text evidence="9">The sequence shown here is derived from an EMBL/GenBank/DDBJ whole genome shotgun (WGS) entry which is preliminary data.</text>
</comment>
<evidence type="ECO:0000256" key="7">
    <source>
        <dbReference type="ARBA" id="ARBA00023136"/>
    </source>
</evidence>
<evidence type="ECO:0000256" key="1">
    <source>
        <dbReference type="ARBA" id="ARBA00004651"/>
    </source>
</evidence>
<evidence type="ECO:0000313" key="10">
    <source>
        <dbReference type="Proteomes" id="UP000035062"/>
    </source>
</evidence>